<keyword evidence="9" id="KW-0479">Metal-binding</keyword>
<evidence type="ECO:0000256" key="3">
    <source>
        <dbReference type="ARBA" id="ARBA00012756"/>
    </source>
</evidence>
<evidence type="ECO:0000256" key="5">
    <source>
        <dbReference type="ARBA" id="ARBA00023295"/>
    </source>
</evidence>
<dbReference type="Pfam" id="PF08533">
    <property type="entry name" value="Glyco_hydro_42C"/>
    <property type="match status" value="1"/>
</dbReference>
<feature type="binding site" evidence="9">
    <location>
        <position position="126"/>
    </location>
    <ligand>
        <name>Zn(2+)</name>
        <dbReference type="ChEBI" id="CHEBI:29105"/>
    </ligand>
</feature>
<dbReference type="RefSeq" id="WP_129440306.1">
    <property type="nucleotide sequence ID" value="NZ_CP035492.1"/>
</dbReference>
<keyword evidence="5 6" id="KW-0326">Glycosidase</keyword>
<feature type="active site" description="Proton donor" evidence="7">
    <location>
        <position position="161"/>
    </location>
</feature>
<comment type="catalytic activity">
    <reaction evidence="1 6">
        <text>Hydrolysis of terminal non-reducing beta-D-galactose residues in beta-D-galactosides.</text>
        <dbReference type="EC" id="3.2.1.23"/>
    </reaction>
</comment>
<evidence type="ECO:0000259" key="11">
    <source>
        <dbReference type="Pfam" id="PF08532"/>
    </source>
</evidence>
<feature type="domain" description="Beta-galactosidase C-terminal" evidence="12">
    <location>
        <begin position="630"/>
        <end position="689"/>
    </location>
</feature>
<feature type="binding site" evidence="8">
    <location>
        <position position="160"/>
    </location>
    <ligand>
        <name>substrate</name>
    </ligand>
</feature>
<feature type="domain" description="Beta-galactosidase trimerisation" evidence="11">
    <location>
        <begin position="408"/>
        <end position="619"/>
    </location>
</feature>
<comment type="similarity">
    <text evidence="2 6">Belongs to the glycosyl hydrolase 42 family.</text>
</comment>
<evidence type="ECO:0000256" key="4">
    <source>
        <dbReference type="ARBA" id="ARBA00022801"/>
    </source>
</evidence>
<dbReference type="Pfam" id="PF08532">
    <property type="entry name" value="Glyco_hydro_42M"/>
    <property type="match status" value="1"/>
</dbReference>
<evidence type="ECO:0000256" key="7">
    <source>
        <dbReference type="PIRSR" id="PIRSR001084-1"/>
    </source>
</evidence>
<dbReference type="Gene3D" id="3.20.20.80">
    <property type="entry name" value="Glycosidases"/>
    <property type="match status" value="1"/>
</dbReference>
<evidence type="ECO:0000313" key="13">
    <source>
        <dbReference type="EMBL" id="QAY66584.1"/>
    </source>
</evidence>
<dbReference type="GO" id="GO:0046872">
    <property type="term" value="F:metal ion binding"/>
    <property type="evidence" value="ECO:0007669"/>
    <property type="project" value="UniProtKB-KW"/>
</dbReference>
<feature type="binding site" evidence="8">
    <location>
        <position position="122"/>
    </location>
    <ligand>
        <name>substrate</name>
    </ligand>
</feature>
<organism evidence="13 14">
    <name type="scientific">Paenibacillus protaetiae</name>
    <dbReference type="NCBI Taxonomy" id="2509456"/>
    <lineage>
        <taxon>Bacteria</taxon>
        <taxon>Bacillati</taxon>
        <taxon>Bacillota</taxon>
        <taxon>Bacilli</taxon>
        <taxon>Bacillales</taxon>
        <taxon>Paenibacillaceae</taxon>
        <taxon>Paenibacillus</taxon>
    </lineage>
</organism>
<dbReference type="CDD" id="cd03143">
    <property type="entry name" value="A4_beta-galactosidase_middle_domain"/>
    <property type="match status" value="1"/>
</dbReference>
<dbReference type="Proteomes" id="UP000293568">
    <property type="component" value="Chromosome"/>
</dbReference>
<feature type="domain" description="Glycoside hydrolase family 42 N-terminal" evidence="10">
    <location>
        <begin position="23"/>
        <end position="397"/>
    </location>
</feature>
<dbReference type="Gene3D" id="2.60.40.1180">
    <property type="entry name" value="Golgi alpha-mannosidase II"/>
    <property type="match status" value="1"/>
</dbReference>
<keyword evidence="14" id="KW-1185">Reference proteome</keyword>
<feature type="binding site" evidence="9">
    <location>
        <position position="168"/>
    </location>
    <ligand>
        <name>Zn(2+)</name>
        <dbReference type="ChEBI" id="CHEBI:29105"/>
    </ligand>
</feature>
<dbReference type="InterPro" id="IPR013529">
    <property type="entry name" value="Glyco_hydro_42_N"/>
</dbReference>
<dbReference type="InterPro" id="IPR017853">
    <property type="entry name" value="GH"/>
</dbReference>
<dbReference type="InterPro" id="IPR013738">
    <property type="entry name" value="Beta_galactosidase_Trimer"/>
</dbReference>
<dbReference type="InterPro" id="IPR013739">
    <property type="entry name" value="Beta_galactosidase_C"/>
</dbReference>
<dbReference type="GO" id="GO:0006012">
    <property type="term" value="P:galactose metabolic process"/>
    <property type="evidence" value="ECO:0007669"/>
    <property type="project" value="InterPro"/>
</dbReference>
<evidence type="ECO:0000256" key="1">
    <source>
        <dbReference type="ARBA" id="ARBA00001412"/>
    </source>
</evidence>
<feature type="binding site" evidence="8">
    <location>
        <position position="326"/>
    </location>
    <ligand>
        <name>substrate</name>
    </ligand>
</feature>
<dbReference type="SUPFAM" id="SSF52317">
    <property type="entry name" value="Class I glutamine amidotransferase-like"/>
    <property type="match status" value="1"/>
</dbReference>
<accession>A0A4P6EUG7</accession>
<gene>
    <name evidence="13" type="ORF">ET464_09375</name>
</gene>
<proteinExistence type="inferred from homology"/>
<dbReference type="PANTHER" id="PTHR36447:SF1">
    <property type="entry name" value="BETA-GALACTOSIDASE GANA"/>
    <property type="match status" value="1"/>
</dbReference>
<dbReference type="InterPro" id="IPR013780">
    <property type="entry name" value="Glyco_hydro_b"/>
</dbReference>
<dbReference type="OrthoDB" id="9800974at2"/>
<dbReference type="KEGG" id="pprt:ET464_09375"/>
<dbReference type="Pfam" id="PF02449">
    <property type="entry name" value="Glyco_hydro_42"/>
    <property type="match status" value="1"/>
</dbReference>
<reference evidence="13 14" key="1">
    <citation type="submission" date="2019-01" db="EMBL/GenBank/DDBJ databases">
        <title>Genome sequencing of strain FW100M-2.</title>
        <authorList>
            <person name="Heo J."/>
            <person name="Kim S.-J."/>
            <person name="Kim J.-S."/>
            <person name="Hong S.-B."/>
            <person name="Kwon S.-W."/>
        </authorList>
    </citation>
    <scope>NUCLEOTIDE SEQUENCE [LARGE SCALE GENOMIC DNA]</scope>
    <source>
        <strain evidence="13 14">FW100M-2</strain>
    </source>
</reference>
<evidence type="ECO:0000313" key="14">
    <source>
        <dbReference type="Proteomes" id="UP000293568"/>
    </source>
</evidence>
<evidence type="ECO:0000256" key="6">
    <source>
        <dbReference type="PIRNR" id="PIRNR001084"/>
    </source>
</evidence>
<feature type="binding site" evidence="9">
    <location>
        <position position="166"/>
    </location>
    <ligand>
        <name>Zn(2+)</name>
        <dbReference type="ChEBI" id="CHEBI:29105"/>
    </ligand>
</feature>
<evidence type="ECO:0000256" key="2">
    <source>
        <dbReference type="ARBA" id="ARBA00005940"/>
    </source>
</evidence>
<dbReference type="EMBL" id="CP035492">
    <property type="protein sequence ID" value="QAY66584.1"/>
    <property type="molecule type" value="Genomic_DNA"/>
</dbReference>
<keyword evidence="4 6" id="KW-0378">Hydrolase</keyword>
<protein>
    <recommendedName>
        <fullName evidence="3 6">Beta-galactosidase</fullName>
        <shortName evidence="6">Beta-gal</shortName>
        <ecNumber evidence="3 6">3.2.1.23</ecNumber>
    </recommendedName>
</protein>
<dbReference type="GO" id="GO:0009341">
    <property type="term" value="C:beta-galactosidase complex"/>
    <property type="evidence" value="ECO:0007669"/>
    <property type="project" value="InterPro"/>
</dbReference>
<feature type="binding site" evidence="9">
    <location>
        <position position="171"/>
    </location>
    <ligand>
        <name>Zn(2+)</name>
        <dbReference type="ChEBI" id="CHEBI:29105"/>
    </ligand>
</feature>
<dbReference type="PIRSF" id="PIRSF001084">
    <property type="entry name" value="B-galactosidase"/>
    <property type="match status" value="1"/>
</dbReference>
<dbReference type="SUPFAM" id="SSF51445">
    <property type="entry name" value="(Trans)glycosidases"/>
    <property type="match status" value="1"/>
</dbReference>
<evidence type="ECO:0000259" key="12">
    <source>
        <dbReference type="Pfam" id="PF08533"/>
    </source>
</evidence>
<dbReference type="InterPro" id="IPR003476">
    <property type="entry name" value="Glyco_hydro_42"/>
</dbReference>
<dbReference type="InterPro" id="IPR029062">
    <property type="entry name" value="Class_I_gatase-like"/>
</dbReference>
<sequence length="695" mass="78635">MTTRTTKFPPIIPKIPQLLHGADYNPDQWQKYPDVLEEDIRLMKLSGSNLMSVGIFAWVSLEPEEGVFTFGWLDQVLDRFAANGIYAMLATPSGARPAWMSAKYPEVLRVGPNGIRNLHGARHNHCFSSPVYREKVALINAKLAERYSSHPAVIGWHISNEYGGECYCDYCQEAFRGWVRSRYGTLEALNDAWWTTFWSHTYTDWSQIEPPTYRGENAVHGMNLDWKRFVTDQTVDFFKHEVKAIRQLDASLPVTTNFMLDFEPLNYWKFKDELDVVSWDAYPSWHEYKDNAELAAFIALNHDVFRSLKGGKPFMLMESTPSMTNWQPISKLKKPGMHMLASLQAVAHGADTVQYFQWRKSRGSSEKLHGAVVDHVGHEHTRVFRDVTEVGQSLAKLADVAGTSVSPETALIYDWENRWAIKDAQGPRNAGIHYEETVRKHYRALWELGVPVDVIDSDCSFDGYKLLIAPMLYMVRPGVGERIEAFVKGGGTFVGTYWSGIADDHDLCFLNGFPGPLRQTLGIWSEEIDSLYDDETNTAVMKAGNALQLEGCYELHELCDLIHLEGAEALAEYGSDFYAGRPALTVNRLGSGQAYYIAARYKEPFYDDFYSRLIRQAGIKRVIETDLPSGVTAQLRTDGVHDYVFVQNFSGGGQQITLDTASYSDMLTGETLGPNTELHLPLYGIRILKRKSAEE</sequence>
<evidence type="ECO:0000256" key="9">
    <source>
        <dbReference type="PIRSR" id="PIRSR001084-3"/>
    </source>
</evidence>
<dbReference type="AlphaFoldDB" id="A0A4P6EUG7"/>
<dbReference type="GO" id="GO:0004565">
    <property type="term" value="F:beta-galactosidase activity"/>
    <property type="evidence" value="ECO:0007669"/>
    <property type="project" value="UniProtKB-EC"/>
</dbReference>
<dbReference type="PANTHER" id="PTHR36447">
    <property type="entry name" value="BETA-GALACTOSIDASE GANA"/>
    <property type="match status" value="1"/>
</dbReference>
<dbReference type="EC" id="3.2.1.23" evidence="3 6"/>
<name>A0A4P6EUG7_9BACL</name>
<feature type="active site" description="Nucleophile" evidence="7">
    <location>
        <position position="318"/>
    </location>
</feature>
<keyword evidence="9" id="KW-0862">Zinc</keyword>
<evidence type="ECO:0000259" key="10">
    <source>
        <dbReference type="Pfam" id="PF02449"/>
    </source>
</evidence>
<dbReference type="Gene3D" id="3.40.50.880">
    <property type="match status" value="1"/>
</dbReference>
<evidence type="ECO:0000256" key="8">
    <source>
        <dbReference type="PIRSR" id="PIRSR001084-2"/>
    </source>
</evidence>